<evidence type="ECO:0000313" key="2">
    <source>
        <dbReference type="Proteomes" id="UP000252085"/>
    </source>
</evidence>
<dbReference type="EMBL" id="LXQE01000026">
    <property type="protein sequence ID" value="RCJ41952.1"/>
    <property type="molecule type" value="Genomic_DNA"/>
</dbReference>
<proteinExistence type="predicted"/>
<accession>A0A367S3F8</accession>
<reference evidence="1 2" key="1">
    <citation type="submission" date="2016-04" db="EMBL/GenBank/DDBJ databases">
        <authorList>
            <person name="Evans L.H."/>
            <person name="Alamgir A."/>
            <person name="Owens N."/>
            <person name="Weber N.D."/>
            <person name="Virtaneva K."/>
            <person name="Barbian K."/>
            <person name="Babar A."/>
            <person name="Rosenke K."/>
        </authorList>
    </citation>
    <scope>NUCLEOTIDE SEQUENCE [LARGE SCALE GENOMIC DNA]</scope>
    <source>
        <strain evidence="1">NIES-2108</strain>
    </source>
</reference>
<dbReference type="Proteomes" id="UP000252085">
    <property type="component" value="Unassembled WGS sequence"/>
</dbReference>
<comment type="caution">
    <text evidence="1">The sequence shown here is derived from an EMBL/GenBank/DDBJ whole genome shotgun (WGS) entry which is preliminary data.</text>
</comment>
<name>A0A367S3F8_NOSPU</name>
<gene>
    <name evidence="1" type="ORF">A6769_38505</name>
</gene>
<protein>
    <submittedName>
        <fullName evidence="1">Uncharacterized protein</fullName>
    </submittedName>
</protein>
<sequence length="121" mass="14008">MSYCKHYSNSQPPLPQPELERAGITFEQYEEFTPEKLELWDGYLRYGGQNQLGFHLVVLRNMGLLTAVSHTQLSLWIEALDRHIREKLETISAQPEVAEAMLNRLNRAMSDLAAVTEYLER</sequence>
<evidence type="ECO:0000313" key="1">
    <source>
        <dbReference type="EMBL" id="RCJ41952.1"/>
    </source>
</evidence>
<dbReference type="AlphaFoldDB" id="A0A367S3F8"/>
<organism evidence="1 2">
    <name type="scientific">Nostoc punctiforme NIES-2108</name>
    <dbReference type="NCBI Taxonomy" id="1356359"/>
    <lineage>
        <taxon>Bacteria</taxon>
        <taxon>Bacillati</taxon>
        <taxon>Cyanobacteriota</taxon>
        <taxon>Cyanophyceae</taxon>
        <taxon>Nostocales</taxon>
        <taxon>Nostocaceae</taxon>
        <taxon>Nostoc</taxon>
    </lineage>
</organism>